<keyword evidence="2" id="KW-1185">Reference proteome</keyword>
<evidence type="ECO:0000313" key="2">
    <source>
        <dbReference type="Proteomes" id="UP000078200"/>
    </source>
</evidence>
<reference evidence="1" key="1">
    <citation type="submission" date="2020-05" db="UniProtKB">
        <authorList>
            <consortium name="EnsemblMetazoa"/>
        </authorList>
    </citation>
    <scope>IDENTIFICATION</scope>
    <source>
        <strain evidence="1">TTRI</strain>
    </source>
</reference>
<organism evidence="1 2">
    <name type="scientific">Glossina austeni</name>
    <name type="common">Savannah tsetse fly</name>
    <dbReference type="NCBI Taxonomy" id="7395"/>
    <lineage>
        <taxon>Eukaryota</taxon>
        <taxon>Metazoa</taxon>
        <taxon>Ecdysozoa</taxon>
        <taxon>Arthropoda</taxon>
        <taxon>Hexapoda</taxon>
        <taxon>Insecta</taxon>
        <taxon>Pterygota</taxon>
        <taxon>Neoptera</taxon>
        <taxon>Endopterygota</taxon>
        <taxon>Diptera</taxon>
        <taxon>Brachycera</taxon>
        <taxon>Muscomorpha</taxon>
        <taxon>Hippoboscoidea</taxon>
        <taxon>Glossinidae</taxon>
        <taxon>Glossina</taxon>
    </lineage>
</organism>
<protein>
    <submittedName>
        <fullName evidence="1">Uncharacterized protein</fullName>
    </submittedName>
</protein>
<dbReference type="AlphaFoldDB" id="A0A1A9UN03"/>
<dbReference type="EnsemblMetazoa" id="GAUT009950-RA">
    <property type="protein sequence ID" value="GAUT009950-PA"/>
    <property type="gene ID" value="GAUT009950"/>
</dbReference>
<proteinExistence type="predicted"/>
<dbReference type="Proteomes" id="UP000078200">
    <property type="component" value="Unassembled WGS sequence"/>
</dbReference>
<accession>A0A1A9UN03</accession>
<evidence type="ECO:0000313" key="1">
    <source>
        <dbReference type="EnsemblMetazoa" id="GAUT009950-PA"/>
    </source>
</evidence>
<sequence>MNSALYHCTSGIILQHTFVLIVYKLDENCLKLEVARISSSRRSDTKLDAMHMINVYKRIQLPLSTQFIAFTFFQTNDLPLTGWKVTVMVVMEHYYFLIFTLQRTSTFNSLGLCMIIFIMINVDDVEAQRNTSFTLDLLSDIFKQMLEMEKKTNFVHLCQRQ</sequence>
<name>A0A1A9UN03_GLOAU</name>
<dbReference type="VEuPathDB" id="VectorBase:GAUT009950"/>